<dbReference type="InterPro" id="IPR008881">
    <property type="entry name" value="Trigger_fac_ribosome-bd_bac"/>
</dbReference>
<dbReference type="EMBL" id="AZMC01000172">
    <property type="protein sequence ID" value="ETI89389.1"/>
    <property type="molecule type" value="Genomic_DNA"/>
</dbReference>
<dbReference type="GO" id="GO:0043335">
    <property type="term" value="P:protein unfolding"/>
    <property type="evidence" value="ECO:0007669"/>
    <property type="project" value="TreeGrafter"/>
</dbReference>
<protein>
    <recommendedName>
        <fullName evidence="4 12">Trigger factor</fullName>
        <shortName evidence="12">TF</shortName>
        <ecNumber evidence="3 12">5.2.1.8</ecNumber>
    </recommendedName>
    <alternativeName>
        <fullName evidence="11 12">PPIase</fullName>
    </alternativeName>
</protein>
<feature type="domain" description="PPIase FKBP-type" evidence="17">
    <location>
        <begin position="163"/>
        <end position="248"/>
    </location>
</feature>
<evidence type="ECO:0000256" key="10">
    <source>
        <dbReference type="ARBA" id="ARBA00024849"/>
    </source>
</evidence>
<dbReference type="InterPro" id="IPR005215">
    <property type="entry name" value="Trig_fac"/>
</dbReference>
<dbReference type="InterPro" id="IPR001179">
    <property type="entry name" value="PPIase_FKBP_dom"/>
</dbReference>
<keyword evidence="15" id="KW-0175">Coiled coil</keyword>
<dbReference type="GO" id="GO:0005737">
    <property type="term" value="C:cytoplasm"/>
    <property type="evidence" value="ECO:0007669"/>
    <property type="project" value="UniProtKB-SubCell"/>
</dbReference>
<evidence type="ECO:0000256" key="2">
    <source>
        <dbReference type="ARBA" id="ARBA00005464"/>
    </source>
</evidence>
<dbReference type="Pfam" id="PF05697">
    <property type="entry name" value="Trigger_N"/>
    <property type="match status" value="1"/>
</dbReference>
<dbReference type="EC" id="5.2.1.8" evidence="3 12"/>
<dbReference type="Gene3D" id="3.30.70.1050">
    <property type="entry name" value="Trigger factor ribosome-binding domain"/>
    <property type="match status" value="1"/>
</dbReference>
<dbReference type="SUPFAM" id="SSF102735">
    <property type="entry name" value="Trigger factor ribosome-binding domain"/>
    <property type="match status" value="1"/>
</dbReference>
<keyword evidence="8 12" id="KW-0413">Isomerase</keyword>
<dbReference type="InterPro" id="IPR008880">
    <property type="entry name" value="Trigger_fac_C"/>
</dbReference>
<dbReference type="SUPFAM" id="SSF54534">
    <property type="entry name" value="FKBP-like"/>
    <property type="match status" value="1"/>
</dbReference>
<feature type="region of interest" description="Disordered" evidence="16">
    <location>
        <begin position="429"/>
        <end position="483"/>
    </location>
</feature>
<gene>
    <name evidence="12" type="primary">tig</name>
    <name evidence="18" type="ORF">Q612_NSC00172G0002</name>
</gene>
<dbReference type="FunFam" id="3.10.50.40:FF:000001">
    <property type="entry name" value="Trigger factor"/>
    <property type="match status" value="1"/>
</dbReference>
<comment type="similarity">
    <text evidence="2 12 14">Belongs to the FKBP-type PPIase family. Tig subfamily.</text>
</comment>
<feature type="compositionally biased region" description="Basic and acidic residues" evidence="16">
    <location>
        <begin position="429"/>
        <end position="454"/>
    </location>
</feature>
<evidence type="ECO:0000256" key="15">
    <source>
        <dbReference type="SAM" id="Coils"/>
    </source>
</evidence>
<comment type="caution">
    <text evidence="18">The sequence shown here is derived from an EMBL/GenBank/DDBJ whole genome shotgun (WGS) entry which is preliminary data.</text>
</comment>
<sequence>MKVEVKPVDQHQVSLLIEVPADAVNQGIQSAVQRISNQVSIPGFRKGKTPRKILEAHFGKDAIMAEASDLIVNKYYDEALREQNLVPVTRADVDVEQFEEGKDMKFKVTFIKKPEVKLGDYKELNVEHKHQKVTDKMVDEQLEAIAKQHAKLTVAEGAELANGDLAMIDFKGSIDGKPFDGGEGKSYPLEIGSGSFIPGFEEQLIGHKAGDEVTVKVQFPKEYFVQELAGKDAEFAVNVLDVKRREMPELNDEFAKTASSFETLAELKAMVRQQMQENIDNHDREEFQNKLIKTAVDNAETDIPNAMVEGRIDQMIEELKLNLESRNMKFEDYLEQSKNSLEKLRENYREAALANVKTDLVLEAICQAEDIHVTPEDMNMEVYQMAQNFGADPKDVWGIIQKEGRISMLAGTVARRKAAAFIINNEKHDHDEVAEKEEKAKPSDAEAAKEEKPAKKAGAKKAAAKKVARDADNEEKDAEKAEK</sequence>
<evidence type="ECO:0000313" key="18">
    <source>
        <dbReference type="EMBL" id="ETI89389.1"/>
    </source>
</evidence>
<dbReference type="Pfam" id="PF05698">
    <property type="entry name" value="Trigger_C"/>
    <property type="match status" value="1"/>
</dbReference>
<evidence type="ECO:0000256" key="6">
    <source>
        <dbReference type="ARBA" id="ARBA00023110"/>
    </source>
</evidence>
<evidence type="ECO:0000256" key="7">
    <source>
        <dbReference type="ARBA" id="ARBA00023186"/>
    </source>
</evidence>
<organism evidence="18 19">
    <name type="scientific">Negativicoccus succinicivorans DORA_17_25</name>
    <dbReference type="NCBI Taxonomy" id="1403945"/>
    <lineage>
        <taxon>Bacteria</taxon>
        <taxon>Bacillati</taxon>
        <taxon>Bacillota</taxon>
        <taxon>Negativicutes</taxon>
        <taxon>Veillonellales</taxon>
        <taxon>Veillonellaceae</taxon>
        <taxon>Negativicoccus</taxon>
    </lineage>
</organism>
<dbReference type="PANTHER" id="PTHR30560:SF3">
    <property type="entry name" value="TRIGGER FACTOR-LIKE PROTEIN TIG, CHLOROPLASTIC"/>
    <property type="match status" value="1"/>
</dbReference>
<dbReference type="PROSITE" id="PS50059">
    <property type="entry name" value="FKBP_PPIASE"/>
    <property type="match status" value="1"/>
</dbReference>
<dbReference type="Pfam" id="PF00254">
    <property type="entry name" value="FKBP_C"/>
    <property type="match status" value="1"/>
</dbReference>
<evidence type="ECO:0000259" key="17">
    <source>
        <dbReference type="PROSITE" id="PS50059"/>
    </source>
</evidence>
<proteinExistence type="inferred from homology"/>
<evidence type="ECO:0000313" key="19">
    <source>
        <dbReference type="Proteomes" id="UP000018840"/>
    </source>
</evidence>
<evidence type="ECO:0000256" key="5">
    <source>
        <dbReference type="ARBA" id="ARBA00022618"/>
    </source>
</evidence>
<accession>W1U9P1</accession>
<dbReference type="PATRIC" id="fig|1403945.3.peg.181"/>
<comment type="domain">
    <text evidence="12">Consists of 3 domains; the N-terminus binds the ribosome, the middle domain has PPIase activity, while the C-terminus has intrinsic chaperone activity on its own.</text>
</comment>
<evidence type="ECO:0000256" key="9">
    <source>
        <dbReference type="ARBA" id="ARBA00023306"/>
    </source>
</evidence>
<feature type="coiled-coil region" evidence="15">
    <location>
        <begin position="316"/>
        <end position="354"/>
    </location>
</feature>
<evidence type="ECO:0000256" key="16">
    <source>
        <dbReference type="SAM" id="MobiDB-lite"/>
    </source>
</evidence>
<dbReference type="HAMAP" id="MF_00303">
    <property type="entry name" value="Trigger_factor_Tig"/>
    <property type="match status" value="1"/>
</dbReference>
<dbReference type="GO" id="GO:0051083">
    <property type="term" value="P:'de novo' cotranslational protein folding"/>
    <property type="evidence" value="ECO:0007669"/>
    <property type="project" value="TreeGrafter"/>
</dbReference>
<evidence type="ECO:0000256" key="8">
    <source>
        <dbReference type="ARBA" id="ARBA00023235"/>
    </source>
</evidence>
<dbReference type="GO" id="GO:0044183">
    <property type="term" value="F:protein folding chaperone"/>
    <property type="evidence" value="ECO:0007669"/>
    <property type="project" value="TreeGrafter"/>
</dbReference>
<dbReference type="GO" id="GO:0051301">
    <property type="term" value="P:cell division"/>
    <property type="evidence" value="ECO:0007669"/>
    <property type="project" value="UniProtKB-KW"/>
</dbReference>
<dbReference type="Gene3D" id="3.10.50.40">
    <property type="match status" value="1"/>
</dbReference>
<dbReference type="PANTHER" id="PTHR30560">
    <property type="entry name" value="TRIGGER FACTOR CHAPERONE AND PEPTIDYL-PROLYL CIS/TRANS ISOMERASE"/>
    <property type="match status" value="1"/>
</dbReference>
<keyword evidence="7 12" id="KW-0143">Chaperone</keyword>
<comment type="function">
    <text evidence="10 12">Involved in protein export. Acts as a chaperone by maintaining the newly synthesized protein in an open conformation. Functions as a peptidyl-prolyl cis-trans isomerase.</text>
</comment>
<keyword evidence="5 12" id="KW-0132">Cell division</keyword>
<dbReference type="PIRSF" id="PIRSF003095">
    <property type="entry name" value="Trigger_factor"/>
    <property type="match status" value="1"/>
</dbReference>
<evidence type="ECO:0000256" key="11">
    <source>
        <dbReference type="ARBA" id="ARBA00029986"/>
    </source>
</evidence>
<dbReference type="GO" id="GO:0015031">
    <property type="term" value="P:protein transport"/>
    <property type="evidence" value="ECO:0007669"/>
    <property type="project" value="UniProtKB-UniRule"/>
</dbReference>
<keyword evidence="9 12" id="KW-0131">Cell cycle</keyword>
<evidence type="ECO:0000256" key="14">
    <source>
        <dbReference type="RuleBase" id="RU003914"/>
    </source>
</evidence>
<feature type="compositionally biased region" description="Basic and acidic residues" evidence="16">
    <location>
        <begin position="467"/>
        <end position="483"/>
    </location>
</feature>
<comment type="catalytic activity">
    <reaction evidence="1 12 13">
        <text>[protein]-peptidylproline (omega=180) = [protein]-peptidylproline (omega=0)</text>
        <dbReference type="Rhea" id="RHEA:16237"/>
        <dbReference type="Rhea" id="RHEA-COMP:10747"/>
        <dbReference type="Rhea" id="RHEA-COMP:10748"/>
        <dbReference type="ChEBI" id="CHEBI:83833"/>
        <dbReference type="ChEBI" id="CHEBI:83834"/>
        <dbReference type="EC" id="5.2.1.8"/>
    </reaction>
</comment>
<dbReference type="SUPFAM" id="SSF109998">
    <property type="entry name" value="Triger factor/SurA peptide-binding domain-like"/>
    <property type="match status" value="1"/>
</dbReference>
<dbReference type="InterPro" id="IPR036611">
    <property type="entry name" value="Trigger_fac_ribosome-bd_sf"/>
</dbReference>
<keyword evidence="6 12" id="KW-0697">Rotamase</keyword>
<name>W1U9P1_9FIRM</name>
<dbReference type="NCBIfam" id="TIGR00115">
    <property type="entry name" value="tig"/>
    <property type="match status" value="1"/>
</dbReference>
<dbReference type="Proteomes" id="UP000018840">
    <property type="component" value="Unassembled WGS sequence"/>
</dbReference>
<dbReference type="GO" id="GO:0003755">
    <property type="term" value="F:peptidyl-prolyl cis-trans isomerase activity"/>
    <property type="evidence" value="ECO:0007669"/>
    <property type="project" value="UniProtKB-UniRule"/>
</dbReference>
<evidence type="ECO:0000256" key="13">
    <source>
        <dbReference type="PROSITE-ProRule" id="PRU00277"/>
    </source>
</evidence>
<dbReference type="InterPro" id="IPR037041">
    <property type="entry name" value="Trigger_fac_C_sf"/>
</dbReference>
<evidence type="ECO:0000256" key="1">
    <source>
        <dbReference type="ARBA" id="ARBA00000971"/>
    </source>
</evidence>
<dbReference type="RefSeq" id="WP_024047949.1">
    <property type="nucleotide sequence ID" value="NZ_AZMC01000172.1"/>
</dbReference>
<feature type="compositionally biased region" description="Basic residues" evidence="16">
    <location>
        <begin position="455"/>
        <end position="466"/>
    </location>
</feature>
<dbReference type="GO" id="GO:0043022">
    <property type="term" value="F:ribosome binding"/>
    <property type="evidence" value="ECO:0007669"/>
    <property type="project" value="TreeGrafter"/>
</dbReference>
<dbReference type="InterPro" id="IPR027304">
    <property type="entry name" value="Trigger_fact/SurA_dom_sf"/>
</dbReference>
<keyword evidence="12" id="KW-0963">Cytoplasm</keyword>
<comment type="subcellular location">
    <subcellularLocation>
        <location evidence="12">Cytoplasm</location>
    </subcellularLocation>
    <text evidence="12">About half TF is bound to the ribosome near the polypeptide exit tunnel while the other half is free in the cytoplasm.</text>
</comment>
<dbReference type="InterPro" id="IPR046357">
    <property type="entry name" value="PPIase_dom_sf"/>
</dbReference>
<reference evidence="18 19" key="1">
    <citation type="submission" date="2013-12" db="EMBL/GenBank/DDBJ databases">
        <title>A Varibaculum cambriense genome reconstructed from a premature infant gut community with otherwise low bacterial novelty that shifts toward anaerobic metabolism during the third week of life.</title>
        <authorList>
            <person name="Brown C.T."/>
            <person name="Sharon I."/>
            <person name="Thomas B.C."/>
            <person name="Castelle C.J."/>
            <person name="Morowitz M.J."/>
            <person name="Banfield J.F."/>
        </authorList>
    </citation>
    <scope>NUCLEOTIDE SEQUENCE [LARGE SCALE GENOMIC DNA]</scope>
    <source>
        <strain evidence="19">DORA_17_25</strain>
    </source>
</reference>
<evidence type="ECO:0000256" key="4">
    <source>
        <dbReference type="ARBA" id="ARBA00016902"/>
    </source>
</evidence>
<dbReference type="Gene3D" id="1.10.3120.10">
    <property type="entry name" value="Trigger factor, C-terminal domain"/>
    <property type="match status" value="1"/>
</dbReference>
<evidence type="ECO:0000256" key="12">
    <source>
        <dbReference type="HAMAP-Rule" id="MF_00303"/>
    </source>
</evidence>
<evidence type="ECO:0000256" key="3">
    <source>
        <dbReference type="ARBA" id="ARBA00013194"/>
    </source>
</evidence>
<dbReference type="AlphaFoldDB" id="W1U9P1"/>